<reference evidence="2" key="1">
    <citation type="submission" date="2019-04" db="EMBL/GenBank/DDBJ databases">
        <title>Evolution of Biomass-Degrading Anaerobic Consortia Revealed by Metagenomics.</title>
        <authorList>
            <person name="Peng X."/>
        </authorList>
    </citation>
    <scope>NUCLEOTIDE SEQUENCE</scope>
    <source>
        <strain evidence="2">SIG551</strain>
    </source>
</reference>
<feature type="transmembrane region" description="Helical" evidence="1">
    <location>
        <begin position="400"/>
        <end position="421"/>
    </location>
</feature>
<name>A0A928KSF5_9FIRM</name>
<keyword evidence="1" id="KW-0812">Transmembrane</keyword>
<gene>
    <name evidence="2" type="ORF">E7512_06045</name>
</gene>
<feature type="transmembrane region" description="Helical" evidence="1">
    <location>
        <begin position="189"/>
        <end position="207"/>
    </location>
</feature>
<feature type="transmembrane region" description="Helical" evidence="1">
    <location>
        <begin position="433"/>
        <end position="451"/>
    </location>
</feature>
<dbReference type="RefSeq" id="WP_326840204.1">
    <property type="nucleotide sequence ID" value="NZ_SVNY01000002.1"/>
</dbReference>
<organism evidence="2 3">
    <name type="scientific">Faecalispora sporosphaeroides</name>
    <dbReference type="NCBI Taxonomy" id="1549"/>
    <lineage>
        <taxon>Bacteria</taxon>
        <taxon>Bacillati</taxon>
        <taxon>Bacillota</taxon>
        <taxon>Clostridia</taxon>
        <taxon>Eubacteriales</taxon>
        <taxon>Oscillospiraceae</taxon>
        <taxon>Faecalispora</taxon>
    </lineage>
</organism>
<evidence type="ECO:0000313" key="3">
    <source>
        <dbReference type="Proteomes" id="UP000754750"/>
    </source>
</evidence>
<feature type="transmembrane region" description="Helical" evidence="1">
    <location>
        <begin position="296"/>
        <end position="317"/>
    </location>
</feature>
<dbReference type="EMBL" id="SVNY01000002">
    <property type="protein sequence ID" value="MBE6833133.1"/>
    <property type="molecule type" value="Genomic_DNA"/>
</dbReference>
<evidence type="ECO:0000313" key="2">
    <source>
        <dbReference type="EMBL" id="MBE6833133.1"/>
    </source>
</evidence>
<accession>A0A928KSF5</accession>
<comment type="caution">
    <text evidence="2">The sequence shown here is derived from an EMBL/GenBank/DDBJ whole genome shotgun (WGS) entry which is preliminary data.</text>
</comment>
<proteinExistence type="predicted"/>
<feature type="transmembrane region" description="Helical" evidence="1">
    <location>
        <begin position="261"/>
        <end position="284"/>
    </location>
</feature>
<dbReference type="Proteomes" id="UP000754750">
    <property type="component" value="Unassembled WGS sequence"/>
</dbReference>
<feature type="transmembrane region" description="Helical" evidence="1">
    <location>
        <begin position="232"/>
        <end position="254"/>
    </location>
</feature>
<feature type="transmembrane region" description="Helical" evidence="1">
    <location>
        <begin position="36"/>
        <end position="59"/>
    </location>
</feature>
<feature type="transmembrane region" description="Helical" evidence="1">
    <location>
        <begin position="65"/>
        <end position="92"/>
    </location>
</feature>
<keyword evidence="1" id="KW-0472">Membrane</keyword>
<feature type="transmembrane region" description="Helical" evidence="1">
    <location>
        <begin position="6"/>
        <end position="24"/>
    </location>
</feature>
<sequence length="452" mass="46721">MVTLSYLHILYIALILVMLVLMAFRKSIVLPCVAGILIIGLAASQSAIGGIQALFNALVWSGGEFWGVIAVISLVVAMSKALSALGADALMIRPFSRYMKSRSVTFLLLGFVMFAVSICIWPSPAVALVGAVILPLALETGIPVVWAAVAMNLFGHGMALSGDFFVQGAPTITAKAADTTVGALMRESVVLWAVMAVVTATVAFIMFRRDVKGLPPVKVERAAVSAEKPQPAAVAIAIATPVAFLLDVIFMLSFKLQGGDATALVGGTALLILVAATCVNGGVMKAFDKVIEHLKAGFGFGIDIFTPVIFIGGFFFLGGADGAKAVLGSDTGIMNDIGLYLAQNVPISRVPVVIAEALAGFVTGLDGSGFSGLPIVGATAATFAQALPINKEMLAALGQIVTIWVDGGTLIPWAVIPVAAICGVRPEELVRKNLLPVCSGLAATILVACILV</sequence>
<dbReference type="AlphaFoldDB" id="A0A928KSF5"/>
<keyword evidence="1" id="KW-1133">Transmembrane helix</keyword>
<protein>
    <submittedName>
        <fullName evidence="2">Uncharacterized protein</fullName>
    </submittedName>
</protein>
<feature type="transmembrane region" description="Helical" evidence="1">
    <location>
        <begin position="104"/>
        <end position="123"/>
    </location>
</feature>
<evidence type="ECO:0000256" key="1">
    <source>
        <dbReference type="SAM" id="Phobius"/>
    </source>
</evidence>